<dbReference type="Pfam" id="PF07963">
    <property type="entry name" value="N_methyl"/>
    <property type="match status" value="1"/>
</dbReference>
<dbReference type="AlphaFoldDB" id="A0AAW6U796"/>
<dbReference type="RefSeq" id="WP_349246835.1">
    <property type="nucleotide sequence ID" value="NZ_JASCXX010000035.1"/>
</dbReference>
<proteinExistence type="predicted"/>
<accession>A0AAW6U796</accession>
<dbReference type="Proteomes" id="UP001431776">
    <property type="component" value="Unassembled WGS sequence"/>
</dbReference>
<dbReference type="InterPro" id="IPR012902">
    <property type="entry name" value="N_methyl_site"/>
</dbReference>
<feature type="region of interest" description="Disordered" evidence="1">
    <location>
        <begin position="119"/>
        <end position="142"/>
    </location>
</feature>
<keyword evidence="2" id="KW-1133">Transmembrane helix</keyword>
<evidence type="ECO:0000256" key="1">
    <source>
        <dbReference type="SAM" id="MobiDB-lite"/>
    </source>
</evidence>
<dbReference type="NCBIfam" id="TIGR02532">
    <property type="entry name" value="IV_pilin_GFxxxE"/>
    <property type="match status" value="1"/>
</dbReference>
<dbReference type="Gene3D" id="3.30.700.10">
    <property type="entry name" value="Glycoprotein, Type 4 Pilin"/>
    <property type="match status" value="1"/>
</dbReference>
<evidence type="ECO:0000313" key="4">
    <source>
        <dbReference type="Proteomes" id="UP001431776"/>
    </source>
</evidence>
<gene>
    <name evidence="3" type="ORF">QJ522_20355</name>
</gene>
<feature type="transmembrane region" description="Helical" evidence="2">
    <location>
        <begin position="22"/>
        <end position="40"/>
    </location>
</feature>
<dbReference type="SUPFAM" id="SSF54523">
    <property type="entry name" value="Pili subunits"/>
    <property type="match status" value="1"/>
</dbReference>
<dbReference type="PANTHER" id="PTHR30093">
    <property type="entry name" value="GENERAL SECRETION PATHWAY PROTEIN G"/>
    <property type="match status" value="1"/>
</dbReference>
<sequence>MNQSTEDRGCGRGDEGFTLAELLTVLAVIAVLLAVLVPSLNAARRAARAVVCQSNLRSSGLAILAYCDAQDGYLPPAYGYVGSADLYAQPEEPVLGIRHWSGLLLSGRHVTEEALHCPEIPQGGLAPQNTEESNLDRGQTAGRTGVVDVQARRCAFTVNEALCPRNRFRTGFEGTQRPSRLVRLAQIRRQQRTVLLTEWPADWRIVSGPDSTLSHSHLPVHGFRGLGEMVGPDRYDLNMTVSDAARPCLSTGNYRKVNSNDLSISPNGLRRYPPRLDWVGRNHKGSAAQRGVKESNFFYLDGHTESKSVHRTIDETAFEWGDRIYSLTGHNSIK</sequence>
<organism evidence="3 4">
    <name type="scientific">Anaerobaca lacustris</name>
    <dbReference type="NCBI Taxonomy" id="3044600"/>
    <lineage>
        <taxon>Bacteria</taxon>
        <taxon>Pseudomonadati</taxon>
        <taxon>Planctomycetota</taxon>
        <taxon>Phycisphaerae</taxon>
        <taxon>Sedimentisphaerales</taxon>
        <taxon>Anaerobacaceae</taxon>
        <taxon>Anaerobaca</taxon>
    </lineage>
</organism>
<dbReference type="InterPro" id="IPR045584">
    <property type="entry name" value="Pilin-like"/>
</dbReference>
<keyword evidence="2" id="KW-0812">Transmembrane</keyword>
<dbReference type="PANTHER" id="PTHR30093:SF2">
    <property type="entry name" value="TYPE II SECRETION SYSTEM PROTEIN H"/>
    <property type="match status" value="1"/>
</dbReference>
<name>A0AAW6U796_9BACT</name>
<evidence type="ECO:0000313" key="3">
    <source>
        <dbReference type="EMBL" id="MDI6451426.1"/>
    </source>
</evidence>
<keyword evidence="2" id="KW-0472">Membrane</keyword>
<protein>
    <submittedName>
        <fullName evidence="3">Type II secretion system protein</fullName>
    </submittedName>
</protein>
<evidence type="ECO:0000256" key="2">
    <source>
        <dbReference type="SAM" id="Phobius"/>
    </source>
</evidence>
<keyword evidence="4" id="KW-1185">Reference proteome</keyword>
<comment type="caution">
    <text evidence="3">The sequence shown here is derived from an EMBL/GenBank/DDBJ whole genome shotgun (WGS) entry which is preliminary data.</text>
</comment>
<dbReference type="EMBL" id="JASCXX010000035">
    <property type="protein sequence ID" value="MDI6451426.1"/>
    <property type="molecule type" value="Genomic_DNA"/>
</dbReference>
<reference evidence="3" key="1">
    <citation type="submission" date="2023-05" db="EMBL/GenBank/DDBJ databases">
        <title>Anaerotaeda fermentans gen. nov., sp. nov., a novel anaerobic planctomycete of the new family within the order Sedimentisphaerales isolated from Taman Peninsula, Russia.</title>
        <authorList>
            <person name="Khomyakova M.A."/>
            <person name="Merkel A.Y."/>
            <person name="Slobodkin A.I."/>
        </authorList>
    </citation>
    <scope>NUCLEOTIDE SEQUENCE</scope>
    <source>
        <strain evidence="3">M17dextr</strain>
    </source>
</reference>